<keyword evidence="2" id="KW-1185">Reference proteome</keyword>
<sequence length="81" mass="8514">MEPRSGGVHGQVGRWARTTGPLVAATDASWKDRAGGYAYVVSDGRWGLRPRSTGPLDPTGPSRVLINELRAVDLGGDLLAA</sequence>
<name>A0ABV8KQN6_9ACTN</name>
<proteinExistence type="predicted"/>
<protein>
    <submittedName>
        <fullName evidence="1">Uncharacterized protein</fullName>
    </submittedName>
</protein>
<gene>
    <name evidence="1" type="ORF">ACFOX0_21370</name>
</gene>
<dbReference type="RefSeq" id="WP_377549105.1">
    <property type="nucleotide sequence ID" value="NZ_JBHSBN010000016.1"/>
</dbReference>
<dbReference type="Proteomes" id="UP001595868">
    <property type="component" value="Unassembled WGS sequence"/>
</dbReference>
<comment type="caution">
    <text evidence="1">The sequence shown here is derived from an EMBL/GenBank/DDBJ whole genome shotgun (WGS) entry which is preliminary data.</text>
</comment>
<dbReference type="EMBL" id="JBHSBN010000016">
    <property type="protein sequence ID" value="MFC4108471.1"/>
    <property type="molecule type" value="Genomic_DNA"/>
</dbReference>
<reference evidence="2" key="1">
    <citation type="journal article" date="2019" name="Int. J. Syst. Evol. Microbiol.">
        <title>The Global Catalogue of Microorganisms (GCM) 10K type strain sequencing project: providing services to taxonomists for standard genome sequencing and annotation.</title>
        <authorList>
            <consortium name="The Broad Institute Genomics Platform"/>
            <consortium name="The Broad Institute Genome Sequencing Center for Infectious Disease"/>
            <person name="Wu L."/>
            <person name="Ma J."/>
        </authorList>
    </citation>
    <scope>NUCLEOTIDE SEQUENCE [LARGE SCALE GENOMIC DNA]</scope>
    <source>
        <strain evidence="2">2902at01</strain>
    </source>
</reference>
<evidence type="ECO:0000313" key="1">
    <source>
        <dbReference type="EMBL" id="MFC4108471.1"/>
    </source>
</evidence>
<accession>A0ABV8KQN6</accession>
<evidence type="ECO:0000313" key="2">
    <source>
        <dbReference type="Proteomes" id="UP001595868"/>
    </source>
</evidence>
<organism evidence="1 2">
    <name type="scientific">Micromonospora zhanjiangensis</name>
    <dbReference type="NCBI Taxonomy" id="1522057"/>
    <lineage>
        <taxon>Bacteria</taxon>
        <taxon>Bacillati</taxon>
        <taxon>Actinomycetota</taxon>
        <taxon>Actinomycetes</taxon>
        <taxon>Micromonosporales</taxon>
        <taxon>Micromonosporaceae</taxon>
        <taxon>Micromonospora</taxon>
    </lineage>
</organism>